<sequence>MPTVRDLSAVGVAAAASVAASGAWYAAFGTRLARLDAAYADPAPPPWLLPVEFARSATVAATVATLTARAGVRGPADAAALGLALWAGFPAVLLTGSVVHEKVPWQQAAIHAGDWLVKLLLVSVITGRGAASRR</sequence>
<protein>
    <recommendedName>
        <fullName evidence="4">DUF1761 domain-containing protein</fullName>
    </recommendedName>
</protein>
<dbReference type="AlphaFoldDB" id="A0A285EG13"/>
<reference evidence="2 3" key="1">
    <citation type="submission" date="2017-09" db="EMBL/GenBank/DDBJ databases">
        <authorList>
            <person name="Ehlers B."/>
            <person name="Leendertz F.H."/>
        </authorList>
    </citation>
    <scope>NUCLEOTIDE SEQUENCE [LARGE SCALE GENOMIC DNA]</scope>
    <source>
        <strain evidence="2 3">DSM 46844</strain>
    </source>
</reference>
<evidence type="ECO:0000313" key="3">
    <source>
        <dbReference type="Proteomes" id="UP000219514"/>
    </source>
</evidence>
<dbReference type="Pfam" id="PF08570">
    <property type="entry name" value="DUF1761"/>
    <property type="match status" value="1"/>
</dbReference>
<organism evidence="2 3">
    <name type="scientific">Geodermatophilus sabuli</name>
    <dbReference type="NCBI Taxonomy" id="1564158"/>
    <lineage>
        <taxon>Bacteria</taxon>
        <taxon>Bacillati</taxon>
        <taxon>Actinomycetota</taxon>
        <taxon>Actinomycetes</taxon>
        <taxon>Geodermatophilales</taxon>
        <taxon>Geodermatophilaceae</taxon>
        <taxon>Geodermatophilus</taxon>
    </lineage>
</organism>
<proteinExistence type="predicted"/>
<dbReference type="EMBL" id="OBDO01000009">
    <property type="protein sequence ID" value="SNX98082.1"/>
    <property type="molecule type" value="Genomic_DNA"/>
</dbReference>
<name>A0A285EG13_9ACTN</name>
<keyword evidence="1" id="KW-1133">Transmembrane helix</keyword>
<gene>
    <name evidence="2" type="ORF">SAMN06893097_109162</name>
</gene>
<keyword evidence="1" id="KW-0812">Transmembrane</keyword>
<feature type="transmembrane region" description="Helical" evidence="1">
    <location>
        <begin position="7"/>
        <end position="27"/>
    </location>
</feature>
<accession>A0A285EG13</accession>
<dbReference type="InterPro" id="IPR013879">
    <property type="entry name" value="DUF1761"/>
</dbReference>
<evidence type="ECO:0000313" key="2">
    <source>
        <dbReference type="EMBL" id="SNX98082.1"/>
    </source>
</evidence>
<feature type="transmembrane region" description="Helical" evidence="1">
    <location>
        <begin position="78"/>
        <end position="100"/>
    </location>
</feature>
<dbReference type="Proteomes" id="UP000219514">
    <property type="component" value="Unassembled WGS sequence"/>
</dbReference>
<keyword evidence="3" id="KW-1185">Reference proteome</keyword>
<evidence type="ECO:0000256" key="1">
    <source>
        <dbReference type="SAM" id="Phobius"/>
    </source>
</evidence>
<keyword evidence="1" id="KW-0472">Membrane</keyword>
<dbReference type="RefSeq" id="WP_172442527.1">
    <property type="nucleotide sequence ID" value="NZ_JACHXB010000001.1"/>
</dbReference>
<evidence type="ECO:0008006" key="4">
    <source>
        <dbReference type="Google" id="ProtNLM"/>
    </source>
</evidence>